<dbReference type="Proteomes" id="UP001523392">
    <property type="component" value="Unassembled WGS sequence"/>
</dbReference>
<comment type="caution">
    <text evidence="1">The sequence shown here is derived from an EMBL/GenBank/DDBJ whole genome shotgun (WGS) entry which is preliminary data.</text>
</comment>
<evidence type="ECO:0000313" key="2">
    <source>
        <dbReference type="Proteomes" id="UP001523392"/>
    </source>
</evidence>
<sequence>MSHAAALFEICVTAIRRGELIHREGAKDKEFHFQNWFKRRLCALGTNFEEGGRNSYPDFRLVQFTEGYELKGLAYPGREADYDCNSQVPCGHHNGRDVYYVFGRYPARPDGNSYPVIDLVLCHGSFLNADDTYVHKNKSFRGFGSYGDILVRDRKMYVAPTPFALAEGTAHHRTLILPASEASSPGLVKVGDLVRREIDEVVVAYAFDLRTNELTTRKLPNPNAGREHRFVAYRLEGDPVSSVRMRDRRQILAELEAAESDDDE</sequence>
<accession>A0ABT1CZQ4</accession>
<evidence type="ECO:0000313" key="1">
    <source>
        <dbReference type="EMBL" id="MCO6415145.1"/>
    </source>
</evidence>
<evidence type="ECO:0008006" key="3">
    <source>
        <dbReference type="Google" id="ProtNLM"/>
    </source>
</evidence>
<organism evidence="1 2">
    <name type="scientific">Siccirubricoccus soli</name>
    <dbReference type="NCBI Taxonomy" id="2899147"/>
    <lineage>
        <taxon>Bacteria</taxon>
        <taxon>Pseudomonadati</taxon>
        <taxon>Pseudomonadota</taxon>
        <taxon>Alphaproteobacteria</taxon>
        <taxon>Acetobacterales</taxon>
        <taxon>Roseomonadaceae</taxon>
        <taxon>Siccirubricoccus</taxon>
    </lineage>
</organism>
<protein>
    <recommendedName>
        <fullName evidence="3">Restriction endonuclease</fullName>
    </recommendedName>
</protein>
<reference evidence="1 2" key="1">
    <citation type="submission" date="2021-12" db="EMBL/GenBank/DDBJ databases">
        <title>Siccirubricoccus leaddurans sp. nov., a high concentration Zn2+ tolerance bacterium.</title>
        <authorList>
            <person name="Cao Y."/>
        </authorList>
    </citation>
    <scope>NUCLEOTIDE SEQUENCE [LARGE SCALE GENOMIC DNA]</scope>
    <source>
        <strain evidence="1 2">KC 17139</strain>
    </source>
</reference>
<gene>
    <name evidence="1" type="ORF">JYK14_03005</name>
</gene>
<proteinExistence type="predicted"/>
<dbReference type="RefSeq" id="WP_252951753.1">
    <property type="nucleotide sequence ID" value="NZ_JAFIRR010000016.1"/>
</dbReference>
<name>A0ABT1CZQ4_9PROT</name>
<keyword evidence="2" id="KW-1185">Reference proteome</keyword>
<dbReference type="EMBL" id="JAFIRR010000016">
    <property type="protein sequence ID" value="MCO6415145.1"/>
    <property type="molecule type" value="Genomic_DNA"/>
</dbReference>